<keyword evidence="1" id="KW-1133">Transmembrane helix</keyword>
<gene>
    <name evidence="2" type="ORF">UFOPK1889_00702</name>
</gene>
<proteinExistence type="predicted"/>
<name>A0A6J6HWB2_9ZZZZ</name>
<organism evidence="2">
    <name type="scientific">freshwater metagenome</name>
    <dbReference type="NCBI Taxonomy" id="449393"/>
    <lineage>
        <taxon>unclassified sequences</taxon>
        <taxon>metagenomes</taxon>
        <taxon>ecological metagenomes</taxon>
    </lineage>
</organism>
<feature type="transmembrane region" description="Helical" evidence="1">
    <location>
        <begin position="360"/>
        <end position="376"/>
    </location>
</feature>
<evidence type="ECO:0000313" key="2">
    <source>
        <dbReference type="EMBL" id="CAB4618242.1"/>
    </source>
</evidence>
<reference evidence="2" key="1">
    <citation type="submission" date="2020-05" db="EMBL/GenBank/DDBJ databases">
        <authorList>
            <person name="Chiriac C."/>
            <person name="Salcher M."/>
            <person name="Ghai R."/>
            <person name="Kavagutti S V."/>
        </authorList>
    </citation>
    <scope>NUCLEOTIDE SEQUENCE</scope>
</reference>
<protein>
    <submittedName>
        <fullName evidence="2">Unannotated protein</fullName>
    </submittedName>
</protein>
<keyword evidence="1" id="KW-0472">Membrane</keyword>
<accession>A0A6J6HWB2</accession>
<dbReference type="EMBL" id="CAEZUZ010000103">
    <property type="protein sequence ID" value="CAB4618242.1"/>
    <property type="molecule type" value="Genomic_DNA"/>
</dbReference>
<sequence length="410" mass="45224">MVLGVRYQSLPFGKLESKTSGTSYTWGPLSFPATRAFSDGWARWNFEGYEGKTSYGEYKGVVDQMRSLGTDPAHGCGRALWENSGDLNKYGTTMALMLLPYWTDGCIGSMEGLYFEAAGTTPYHFIAAAALSKQSSNPVRELHYDNNDAVKGVAYMKSLGIRYFMGYTQEAIAKADAQPELTKVANSGPWHIYELATTTLVEPLSVQPVVVNERPGDRRERWLEIGSSYFQHADEWAALPVDHGPEEWQRIDVAPDASRAVGTPGEPGREVDIVQPTKATPIKTVAIDPVKVSNIQLGRESISFSVDRVGAPVLVKVSYFPNWNVKGASAVYRAAPNMMVVVPTSKNVTMSYEPSSLDKSSYLLTFAGLVLVYFLFRRRFRYGVAMPGQTVLVSESESGEEEPSDSLEEQ</sequence>
<evidence type="ECO:0000256" key="1">
    <source>
        <dbReference type="SAM" id="Phobius"/>
    </source>
</evidence>
<dbReference type="AlphaFoldDB" id="A0A6J6HWB2"/>
<keyword evidence="1" id="KW-0812">Transmembrane</keyword>